<feature type="region of interest" description="Disordered" evidence="1">
    <location>
        <begin position="374"/>
        <end position="428"/>
    </location>
</feature>
<feature type="compositionally biased region" description="Basic and acidic residues" evidence="1">
    <location>
        <begin position="682"/>
        <end position="697"/>
    </location>
</feature>
<feature type="region of interest" description="Disordered" evidence="1">
    <location>
        <begin position="270"/>
        <end position="299"/>
    </location>
</feature>
<evidence type="ECO:0000256" key="1">
    <source>
        <dbReference type="SAM" id="MobiDB-lite"/>
    </source>
</evidence>
<feature type="compositionally biased region" description="Pro residues" evidence="1">
    <location>
        <begin position="506"/>
        <end position="515"/>
    </location>
</feature>
<gene>
    <name evidence="2" type="ORF">ROLI_001650</name>
</gene>
<keyword evidence="3" id="KW-1185">Reference proteome</keyword>
<feature type="compositionally biased region" description="Polar residues" evidence="1">
    <location>
        <begin position="723"/>
        <end position="744"/>
    </location>
</feature>
<evidence type="ECO:0000313" key="2">
    <source>
        <dbReference type="EMBL" id="WVX47100.1"/>
    </source>
</evidence>
<feature type="region of interest" description="Disordered" evidence="1">
    <location>
        <begin position="482"/>
        <end position="567"/>
    </location>
</feature>
<name>A0ABZ2BNQ8_9RHOB</name>
<dbReference type="EMBL" id="CP143423">
    <property type="protein sequence ID" value="WVX47100.1"/>
    <property type="molecule type" value="Genomic_DNA"/>
</dbReference>
<dbReference type="Proteomes" id="UP001318682">
    <property type="component" value="Chromosome"/>
</dbReference>
<evidence type="ECO:0008006" key="4">
    <source>
        <dbReference type="Google" id="ProtNLM"/>
    </source>
</evidence>
<feature type="compositionally biased region" description="Basic and acidic residues" evidence="1">
    <location>
        <begin position="637"/>
        <end position="649"/>
    </location>
</feature>
<feature type="region of interest" description="Disordered" evidence="1">
    <location>
        <begin position="622"/>
        <end position="744"/>
    </location>
</feature>
<accession>A0ABZ2BNQ8</accession>
<sequence>MTRATAQMTKVPAQAHAITRMTIDFDVVSQNGDLATPEAVLMRSREHLLPVLEQVLNDASVAGGVARIDLLEIDLGDWPDAPDWRDLRRVFAEKLTSALHPFLTWPKSAQVSAGDETPHAHFASPPAGQEAETTASLAKRRASEEQDGGSRPGFFEALSAFLSRIERLRYREVDPVRRGGMARLLRAMDVSRHADGSKNNAGSLLQERIEALDATAQEILDALIQLPQVPFDAPPSHWRAHREAAPVVAPEATPNLYGHERVENRAVTARGHPADPTTSEAVETTVPQNASDHTLDYPSDRPAEQRREIAVAEGSPVPVAAQNVGATLVDHLETATLRSVEIETALALLLEKNGLSLRAARDRAQAIAPHIAIRTGATQRRARPPAPSRLSNPDEIADRSNKPLPPVEIARAQGSGKSPEDLLKQGPAARSEALQGWLELLRAAGHAPRDARGLLDFIYGEDVALRSAQEVRTDASFGAAVPVPDEASKPAAVQDRADHLAKRPTAPLPNKPPAQAPVTGTRPDAGASPIPAARHTDAVTPRGDRRPESQAERISRGVGDIADTGGPSDVISVASTVLMLAELVDTQSGRHWRAMLDVIWSALPDRLGQAFDKEYINTFGMTHDVSGKPGTATLEGRQNRSDTGNEPHRITRPLGHQPGAASAPDGQASKSKEPPPGGNTGEPREQPIDDADERAAPDRSTNAGGAGGDLDAAPHPDQALSAPHQTRTPSDPTQPGASDDTITPALQNHDRDYLRAVMALVTAQRGSSEQFTSFLEDEMRQLFPDMQQRRSALRQIAARLSYSDGATAPGLRHQALAAVEALLSEPVKAAENSTRQEGGEASAIAPQGDEAYLSQRGGLVLFFPFVTLLFERLDLLDKNRQLPKQNIPAAQRALQLLADSAAPQDQPPDPVEKLLLGLAQNWTPAPVPAQNTADVELIDSLLVSVIERWGALGQTSPDGLRDAFIRRDAILRRQENGWLLHVESGPFDMLLDRLPWSFGTVALPWMPEPCTVHWRNTDA</sequence>
<feature type="region of interest" description="Disordered" evidence="1">
    <location>
        <begin position="113"/>
        <end position="151"/>
    </location>
</feature>
<protein>
    <recommendedName>
        <fullName evidence="4">DUF1631 family protein</fullName>
    </recommendedName>
</protein>
<dbReference type="RefSeq" id="WP_187428049.1">
    <property type="nucleotide sequence ID" value="NZ_CP143423.1"/>
</dbReference>
<dbReference type="InterPro" id="IPR045538">
    <property type="entry name" value="CIS_TMP"/>
</dbReference>
<proteinExistence type="predicted"/>
<evidence type="ECO:0000313" key="3">
    <source>
        <dbReference type="Proteomes" id="UP001318682"/>
    </source>
</evidence>
<dbReference type="Pfam" id="PF19268">
    <property type="entry name" value="CIS_TMP"/>
    <property type="match status" value="2"/>
</dbReference>
<feature type="compositionally biased region" description="Basic and acidic residues" evidence="1">
    <location>
        <begin position="534"/>
        <end position="555"/>
    </location>
</feature>
<organism evidence="2 3">
    <name type="scientific">Roseobacter fucihabitans</name>
    <dbReference type="NCBI Taxonomy" id="1537242"/>
    <lineage>
        <taxon>Bacteria</taxon>
        <taxon>Pseudomonadati</taxon>
        <taxon>Pseudomonadota</taxon>
        <taxon>Alphaproteobacteria</taxon>
        <taxon>Rhodobacterales</taxon>
        <taxon>Roseobacteraceae</taxon>
        <taxon>Roseobacter</taxon>
    </lineage>
</organism>
<feature type="compositionally biased region" description="Polar residues" evidence="1">
    <location>
        <begin position="276"/>
        <end position="292"/>
    </location>
</feature>
<reference evidence="3" key="2">
    <citation type="submission" date="2024-01" db="EMBL/GenBank/DDBJ databases">
        <title>Roseobacter fucihabitans sp. nov., isolated from the brown alga Fucus spiralis.</title>
        <authorList>
            <person name="Hahnke S."/>
            <person name="Berger M."/>
            <person name="Schlingloff A."/>
            <person name="Athale I."/>
            <person name="Neumann-Schaal M."/>
            <person name="Adenaya A."/>
            <person name="Poehlein A."/>
            <person name="Daniel R."/>
            <person name="Pertersen J."/>
            <person name="Brinkhoff T."/>
        </authorList>
    </citation>
    <scope>NUCLEOTIDE SEQUENCE [LARGE SCALE GENOMIC DNA]</scope>
    <source>
        <strain evidence="3">B14</strain>
    </source>
</reference>
<reference evidence="2 3" key="1">
    <citation type="submission" date="2015-07" db="EMBL/GenBank/DDBJ databases">
        <authorList>
            <person name="Voget S."/>
            <person name="Dogs M."/>
            <person name="Brinkhoff T.H."/>
            <person name="Daniel R."/>
        </authorList>
    </citation>
    <scope>NUCLEOTIDE SEQUENCE [LARGE SCALE GENOMIC DNA]</scope>
    <source>
        <strain evidence="2 3">B14</strain>
    </source>
</reference>